<keyword evidence="4" id="KW-1185">Reference proteome</keyword>
<proteinExistence type="predicted"/>
<dbReference type="Gene3D" id="3.40.50.300">
    <property type="entry name" value="P-loop containing nucleotide triphosphate hydrolases"/>
    <property type="match status" value="1"/>
</dbReference>
<dbReference type="GO" id="GO:0016887">
    <property type="term" value="F:ATP hydrolysis activity"/>
    <property type="evidence" value="ECO:0007669"/>
    <property type="project" value="InterPro"/>
</dbReference>
<dbReference type="SUPFAM" id="SSF52540">
    <property type="entry name" value="P-loop containing nucleoside triphosphate hydrolases"/>
    <property type="match status" value="1"/>
</dbReference>
<evidence type="ECO:0000313" key="3">
    <source>
        <dbReference type="EMBL" id="RHK53055.1"/>
    </source>
</evidence>
<dbReference type="InterPro" id="IPR041685">
    <property type="entry name" value="AAA_GajA/Old/RecF-like"/>
</dbReference>
<feature type="coiled-coil region" evidence="1">
    <location>
        <begin position="309"/>
        <end position="434"/>
    </location>
</feature>
<keyword evidence="1" id="KW-0175">Coiled coil</keyword>
<dbReference type="OrthoDB" id="1698838at2"/>
<feature type="domain" description="Endonuclease GajA/Old nuclease/RecF-like AAA" evidence="2">
    <location>
        <begin position="6"/>
        <end position="406"/>
    </location>
</feature>
<evidence type="ECO:0000256" key="1">
    <source>
        <dbReference type="SAM" id="Coils"/>
    </source>
</evidence>
<dbReference type="EMBL" id="QRNO01000002">
    <property type="protein sequence ID" value="RHK53055.1"/>
    <property type="molecule type" value="Genomic_DNA"/>
</dbReference>
<dbReference type="PANTHER" id="PTHR32114:SF2">
    <property type="entry name" value="ABC TRANSPORTER ABCH.3"/>
    <property type="match status" value="1"/>
</dbReference>
<dbReference type="InterPro" id="IPR027417">
    <property type="entry name" value="P-loop_NTPase"/>
</dbReference>
<name>A0A3R6G6S4_9BACT</name>
<accession>A0A3R6G6S4</accession>
<feature type="coiled-coil region" evidence="1">
    <location>
        <begin position="488"/>
        <end position="545"/>
    </location>
</feature>
<comment type="caution">
    <text evidence="3">The sequence shown here is derived from an EMBL/GenBank/DDBJ whole genome shotgun (WGS) entry which is preliminary data.</text>
</comment>
<dbReference type="PANTHER" id="PTHR32114">
    <property type="entry name" value="ABC TRANSPORTER ABCH.3"/>
    <property type="match status" value="1"/>
</dbReference>
<gene>
    <name evidence="3" type="ORF">DW060_00915</name>
</gene>
<reference evidence="3 4" key="1">
    <citation type="submission" date="2018-08" db="EMBL/GenBank/DDBJ databases">
        <title>A genome reference for cultivated species of the human gut microbiota.</title>
        <authorList>
            <person name="Zou Y."/>
            <person name="Xue W."/>
            <person name="Luo G."/>
        </authorList>
    </citation>
    <scope>NUCLEOTIDE SEQUENCE [LARGE SCALE GENOMIC DNA]</scope>
    <source>
        <strain evidence="3 4">AF42-9</strain>
    </source>
</reference>
<dbReference type="Proteomes" id="UP000286598">
    <property type="component" value="Unassembled WGS sequence"/>
</dbReference>
<dbReference type="GO" id="GO:0006302">
    <property type="term" value="P:double-strand break repair"/>
    <property type="evidence" value="ECO:0007669"/>
    <property type="project" value="InterPro"/>
</dbReference>
<organism evidence="3 4">
    <name type="scientific">Leyella stercorea</name>
    <dbReference type="NCBI Taxonomy" id="363265"/>
    <lineage>
        <taxon>Bacteria</taxon>
        <taxon>Pseudomonadati</taxon>
        <taxon>Bacteroidota</taxon>
        <taxon>Bacteroidia</taxon>
        <taxon>Bacteroidales</taxon>
        <taxon>Prevotellaceae</taxon>
        <taxon>Leyella</taxon>
    </lineage>
</organism>
<evidence type="ECO:0000259" key="2">
    <source>
        <dbReference type="Pfam" id="PF13175"/>
    </source>
</evidence>
<protein>
    <recommendedName>
        <fullName evidence="2">Endonuclease GajA/Old nuclease/RecF-like AAA domain-containing protein</fullName>
    </recommendedName>
</protein>
<evidence type="ECO:0000313" key="4">
    <source>
        <dbReference type="Proteomes" id="UP000286598"/>
    </source>
</evidence>
<sequence length="656" mass="73558">MKKILLKSLSLVNFKGVRDFSITFNDGITTVCGDNGTGKTTLYDAYLWLLFGKDSTGRSDGANGFNVKTNDENGKPIYRLEHSVTAVLDVDGKEIKLQRSLCEKWQKVNGTTDEVMKDETQYFINDVRTGTKKEYQAEISEIIPEDVFRMITNPYFFTSLSADTQKEMLLEMVGNIDDEEVAATNPEFLALLDEVNGTSLAKWAKEVAAKKKACNDALVTIPASIETAQKLMPESEDWSALEKQLKSLQDSVKGIDAQISDKSALNEEAYKRKMELRNKQSQKRMMLQDRESAIRMETNAAHNKAIAEIQQMEGELSINQTNVSRYRNEKKATDDKVAELNTKLVDMREQFKTIAKEQFTEPNGDVLVCPTCGEPYKGENLENAIAKLRGNFEQNKAKRQKDIQTKGKQYKAEYDKAVEQQTKLTGLIAKLEDESLTIKGNIEIKKAHIPVAGNADEAIASDEQCIALRNDIADIDNQLKIEVPQADVSELQSSKNNINAQIADINKRLGKRAMIERVSKEVAELEEKRISNNQAKADLERWEDVYTRFRKSKDEVLMQRINGLFSVVSFSFVKDQKNGGEKITCYCSVNGVPYADVNACGKVNAGLDIINAICATKGISAPIFIDNRESFNNIIPTISQIVNLRVSNDKQLTIIE</sequence>
<dbReference type="AlphaFoldDB" id="A0A3R6G6S4"/>
<dbReference type="Pfam" id="PF13175">
    <property type="entry name" value="AAA_15"/>
    <property type="match status" value="1"/>
</dbReference>